<dbReference type="InterPro" id="IPR052554">
    <property type="entry name" value="2-oxoglutarate_synth_KorC"/>
</dbReference>
<evidence type="ECO:0000259" key="2">
    <source>
        <dbReference type="Pfam" id="PF01558"/>
    </source>
</evidence>
<dbReference type="InterPro" id="IPR019752">
    <property type="entry name" value="Pyrv/ketoisovalerate_OxRed_cat"/>
</dbReference>
<protein>
    <submittedName>
        <fullName evidence="3">2-oxoacid:ferredoxin oxidoreductase subunit gamma</fullName>
    </submittedName>
</protein>
<dbReference type="SUPFAM" id="SSF53323">
    <property type="entry name" value="Pyruvate-ferredoxin oxidoreductase, PFOR, domain III"/>
    <property type="match status" value="1"/>
</dbReference>
<proteinExistence type="predicted"/>
<dbReference type="Gene3D" id="3.40.920.10">
    <property type="entry name" value="Pyruvate-ferredoxin oxidoreductase, PFOR, domain III"/>
    <property type="match status" value="1"/>
</dbReference>
<accession>A0A523TGR4</accession>
<comment type="caution">
    <text evidence="3">The sequence shown here is derived from an EMBL/GenBank/DDBJ whole genome shotgun (WGS) entry which is preliminary data.</text>
</comment>
<dbReference type="AlphaFoldDB" id="A0A523TGR4"/>
<keyword evidence="1" id="KW-0560">Oxidoreductase</keyword>
<evidence type="ECO:0000313" key="3">
    <source>
        <dbReference type="EMBL" id="TET29524.1"/>
    </source>
</evidence>
<reference evidence="3 4" key="1">
    <citation type="submission" date="2019-03" db="EMBL/GenBank/DDBJ databases">
        <title>Metabolic potential of uncultured bacteria and archaea associated with petroleum seepage in deep-sea sediments.</title>
        <authorList>
            <person name="Dong X."/>
            <person name="Hubert C."/>
        </authorList>
    </citation>
    <scope>NUCLEOTIDE SEQUENCE [LARGE SCALE GENOMIC DNA]</scope>
    <source>
        <strain evidence="3">E44_bin3</strain>
    </source>
</reference>
<dbReference type="InterPro" id="IPR002869">
    <property type="entry name" value="Pyrv_flavodox_OxRed_cen"/>
</dbReference>
<evidence type="ECO:0000256" key="1">
    <source>
        <dbReference type="ARBA" id="ARBA00023002"/>
    </source>
</evidence>
<dbReference type="Pfam" id="PF01558">
    <property type="entry name" value="POR"/>
    <property type="match status" value="1"/>
</dbReference>
<dbReference type="PANTHER" id="PTHR42730:SF1">
    <property type="entry name" value="2-OXOGLUTARATE SYNTHASE SUBUNIT KORC"/>
    <property type="match status" value="1"/>
</dbReference>
<dbReference type="PANTHER" id="PTHR42730">
    <property type="entry name" value="2-OXOGLUTARATE SYNTHASE SUBUNIT KORC"/>
    <property type="match status" value="1"/>
</dbReference>
<dbReference type="EMBL" id="SOJT01000076">
    <property type="protein sequence ID" value="TET29524.1"/>
    <property type="molecule type" value="Genomic_DNA"/>
</dbReference>
<dbReference type="GO" id="GO:0016903">
    <property type="term" value="F:oxidoreductase activity, acting on the aldehyde or oxo group of donors"/>
    <property type="evidence" value="ECO:0007669"/>
    <property type="project" value="InterPro"/>
</dbReference>
<sequence length="182" mass="19599">MKDRYELRLSGSGGQGLILAGLILAEAAGIYDNKNVTQTQSYGPEARGGASKSEVVISGSEIDYPKVTHPDLLLALTQEACDKYSGDLREEGILIVDSFRVKRVPSPKAFSIPITEMAKKEVGRELVANIVALGIITELTGVVSPEAVKRAVLHRVPKGTEELNRKALEVGFRIGREKKGGL</sequence>
<evidence type="ECO:0000313" key="4">
    <source>
        <dbReference type="Proteomes" id="UP000316517"/>
    </source>
</evidence>
<dbReference type="Proteomes" id="UP000316517">
    <property type="component" value="Unassembled WGS sequence"/>
</dbReference>
<organism evidence="3 4">
    <name type="scientific">Aerophobetes bacterium</name>
    <dbReference type="NCBI Taxonomy" id="2030807"/>
    <lineage>
        <taxon>Bacteria</taxon>
        <taxon>Candidatus Aerophobota</taxon>
    </lineage>
</organism>
<name>A0A523TGR4_UNCAE</name>
<feature type="domain" description="Pyruvate/ketoisovalerate oxidoreductase catalytic" evidence="2">
    <location>
        <begin position="13"/>
        <end position="172"/>
    </location>
</feature>
<gene>
    <name evidence="3" type="ORF">E3J68_01675</name>
</gene>